<accession>A0A1D8UQD8</accession>
<dbReference type="GO" id="GO:0005886">
    <property type="term" value="C:plasma membrane"/>
    <property type="evidence" value="ECO:0007669"/>
    <property type="project" value="TreeGrafter"/>
</dbReference>
<dbReference type="PIRSF" id="PIRSF026166">
    <property type="entry name" value="UCP026166"/>
    <property type="match status" value="1"/>
</dbReference>
<dbReference type="RefSeq" id="WP_070401717.1">
    <property type="nucleotide sequence ID" value="NZ_BJVW01000004.1"/>
</dbReference>
<dbReference type="InterPro" id="IPR016833">
    <property type="entry name" value="Put_Na-Bile_cotransptr"/>
</dbReference>
<evidence type="ECO:0000313" key="2">
    <source>
        <dbReference type="Proteomes" id="UP000179145"/>
    </source>
</evidence>
<sequence>MRKLDPFLLSLIAAIALATFLPCRGSAASALSSLTTLCIAIMFFLQGAKLEPLAVIESVRDWRLQGSVLACTFLLFPILGLALNFTFPHLLQSDMWRGVLFLCCLPSTVQSSTALTSIARGNVPASICAATLSNLAGIILTPILVTLILQHGGAWSGRAIIDVATQLLLPFIIGQFLHTRIGGWVKEHKSLISLTDRGSIVLVVYTAFSHAVVEGIWHRVSLADLLITFAVDLALLGGVLAFTHSLGKKLGFSNASIISLNFCGSKKSLASGVPMANVLFPTAVVGTVVLPLMIYHQLQLFICTLLARHYSRRSGA</sequence>
<protein>
    <submittedName>
        <fullName evidence="1">Bile acid:sodium symporter</fullName>
    </submittedName>
</protein>
<dbReference type="Pfam" id="PF13593">
    <property type="entry name" value="SBF_like"/>
    <property type="match status" value="1"/>
</dbReference>
<dbReference type="eggNOG" id="COG0385">
    <property type="taxonomic scope" value="Bacteria"/>
</dbReference>
<dbReference type="EMBL" id="CP014674">
    <property type="protein sequence ID" value="AOX15854.1"/>
    <property type="molecule type" value="Genomic_DNA"/>
</dbReference>
<name>A0A1D8UQD8_9PROT</name>
<dbReference type="STRING" id="153496.A0U89_00475"/>
<reference evidence="1 2" key="1">
    <citation type="journal article" date="2016" name="Microb. Cell Fact.">
        <title>Dissection of exopolysaccharide biosynthesis in Kozakia baliensis.</title>
        <authorList>
            <person name="Brandt J.U."/>
            <person name="Jakob F."/>
            <person name="Behr J."/>
            <person name="Geissler A.J."/>
            <person name="Vogel R.F."/>
        </authorList>
    </citation>
    <scope>NUCLEOTIDE SEQUENCE [LARGE SCALE GENOMIC DNA]</scope>
    <source>
        <strain evidence="1 2">DSM 14400</strain>
    </source>
</reference>
<dbReference type="Proteomes" id="UP000179145">
    <property type="component" value="Chromosome"/>
</dbReference>
<organism evidence="1 2">
    <name type="scientific">Kozakia baliensis</name>
    <dbReference type="NCBI Taxonomy" id="153496"/>
    <lineage>
        <taxon>Bacteria</taxon>
        <taxon>Pseudomonadati</taxon>
        <taxon>Pseudomonadota</taxon>
        <taxon>Alphaproteobacteria</taxon>
        <taxon>Acetobacterales</taxon>
        <taxon>Acetobacteraceae</taxon>
        <taxon>Kozakia</taxon>
    </lineage>
</organism>
<dbReference type="AlphaFoldDB" id="A0A1D8UQD8"/>
<evidence type="ECO:0000313" key="1">
    <source>
        <dbReference type="EMBL" id="AOX15854.1"/>
    </source>
</evidence>
<dbReference type="PANTHER" id="PTHR18640:SF5">
    <property type="entry name" value="SODIUM_BILE ACID COTRANSPORTER 7"/>
    <property type="match status" value="1"/>
</dbReference>
<gene>
    <name evidence="1" type="ORF">A0U89_00475</name>
</gene>
<dbReference type="OrthoDB" id="9792271at2"/>
<dbReference type="Gene3D" id="1.20.1530.20">
    <property type="match status" value="1"/>
</dbReference>
<dbReference type="InterPro" id="IPR038770">
    <property type="entry name" value="Na+/solute_symporter_sf"/>
</dbReference>
<dbReference type="KEGG" id="kba:A0U89_00475"/>
<dbReference type="PANTHER" id="PTHR18640">
    <property type="entry name" value="SOLUTE CARRIER FAMILY 10 MEMBER 7"/>
    <property type="match status" value="1"/>
</dbReference>
<keyword evidence="2" id="KW-1185">Reference proteome</keyword>
<proteinExistence type="predicted"/>